<dbReference type="InterPro" id="IPR003169">
    <property type="entry name" value="GYF"/>
</dbReference>
<feature type="domain" description="GYF" evidence="2">
    <location>
        <begin position="321"/>
        <end position="370"/>
    </location>
</feature>
<feature type="compositionally biased region" description="Basic and acidic residues" evidence="1">
    <location>
        <begin position="743"/>
        <end position="754"/>
    </location>
</feature>
<evidence type="ECO:0000256" key="1">
    <source>
        <dbReference type="SAM" id="MobiDB-lite"/>
    </source>
</evidence>
<organism evidence="3 4">
    <name type="scientific">Trametes pubescens</name>
    <name type="common">White-rot fungus</name>
    <dbReference type="NCBI Taxonomy" id="154538"/>
    <lineage>
        <taxon>Eukaryota</taxon>
        <taxon>Fungi</taxon>
        <taxon>Dikarya</taxon>
        <taxon>Basidiomycota</taxon>
        <taxon>Agaricomycotina</taxon>
        <taxon>Agaricomycetes</taxon>
        <taxon>Polyporales</taxon>
        <taxon>Polyporaceae</taxon>
        <taxon>Trametes</taxon>
    </lineage>
</organism>
<reference evidence="3 4" key="1">
    <citation type="submission" date="2016-10" db="EMBL/GenBank/DDBJ databases">
        <title>Genome sequence of the basidiomycete white-rot fungus Trametes pubescens.</title>
        <authorList>
            <person name="Makela M.R."/>
            <person name="Granchi Z."/>
            <person name="Peng M."/>
            <person name="De Vries R.P."/>
            <person name="Grigoriev I."/>
            <person name="Riley R."/>
            <person name="Hilden K."/>
        </authorList>
    </citation>
    <scope>NUCLEOTIDE SEQUENCE [LARGE SCALE GENOMIC DNA]</scope>
    <source>
        <strain evidence="3 4">FBCC735</strain>
    </source>
</reference>
<dbReference type="PANTHER" id="PTHR14445:SF36">
    <property type="entry name" value="FI03272P-RELATED"/>
    <property type="match status" value="1"/>
</dbReference>
<accession>A0A1M2W026</accession>
<name>A0A1M2W026_TRAPU</name>
<evidence type="ECO:0000313" key="4">
    <source>
        <dbReference type="Proteomes" id="UP000184267"/>
    </source>
</evidence>
<sequence length="1185" mass="124877">MHFGPEWMRTKGTARPAPSPPLTTSPAPPGNASYSALVTPATHPPPEGKDVAHPFRYSKEEMLRIYKEGGGRGGLGLEVERWEGIVREIGYDPVGLKEMSDAEKKLYSGPLNSEVRRRQSTDFLSPLTTTGLGERPKLALAGSGAGSPMRERIGSFMGRRRDSTDQMPLTIPRKLSLSNMQGPLASPRDGALPSPRVRPGFDGVLSETWSARRRNAELAKASNGLTKAEKDGDGDGKGTYIQEQEEEALHGSERMQKDGDSGGGASSELNTASNGGNTTSDTSNQLNGQLDKLSINGLGNTQPQGTANTIQPPPGLGDLSSIEWSYLDPQGNVQGPFPAGTMQRWHESKYFTNDLLMKRTHLDTEWTPFGVLCGRAGDQPVFLTPLVHAPTPPGLPRLDTVVNNGIPERNQQSPYQPVPTRNLRSSTLDSYLTNGGTVPESPSSSMGGGRFASPDPVVFDTRIGGAQMGFNQGAESRMPFAGGPGQRRATLNNESGDPIFGNRAFASPVAGRTPGVDGMGFAAGGHPSILNDTMSSPFGHRAVQNPGVINGHPGSSVLNGSDLGSIGGMHSNQGTPSRVLNRDPFGKPLDDIHGGAFSNTSSPFISNAVPAFPQTPLSHFAGQETRSLHTMTPDRQPVAPLSFAHQLQQPFAQSPSFNNAPSPWLAQDAAPFRRPGPFEPNHPTSNNTFVPQPIAHSQSFGQPTQGGIPAAQSPWQTAQPVNNDPWGVASSNLTVANLGQHNEQQRQAEIHHQPPQENAAAFAEQPQAQAVPSPTVAPAAPAETSAPQKTRRKSGAQAVPQAPKVPSPTAAKPPSPILAPPPVTAATSEPKVPWAVDDEKKPRTPGGALNLREIQEAEAKKTEARKVAERERERAARAAAANTQAEDFQPFTASWGLPTSQAGAARVKETPAASPLAAPSANAAAPVWTNATKAPVAKKTMKEIQEEEERRKKQAAAKEKESMAATARRGYAETTTKAAAPVQVGGAWTTVGSGGKVSAVATPPAVAAVARPTATPVVSSKAVPTVVAAASPVVTPRPAAAVTPRPVAAVLKATPSKEDNSIAPGPSLEFLKWMSDSLKGLNSSVNLEDITSMLLSFPLDPDQSTVEIISDLIYASSTTLDGRRFAAEFVSKRKVDAAARPKGVTASGSASKPLSIADVVKAQPKPAQNEWGFKVVNKKKKGGRA</sequence>
<feature type="region of interest" description="Disordered" evidence="1">
    <location>
        <begin position="934"/>
        <end position="967"/>
    </location>
</feature>
<feature type="compositionally biased region" description="Pro residues" evidence="1">
    <location>
        <begin position="803"/>
        <end position="823"/>
    </location>
</feature>
<dbReference type="GO" id="GO:0005829">
    <property type="term" value="C:cytosol"/>
    <property type="evidence" value="ECO:0007669"/>
    <property type="project" value="TreeGrafter"/>
</dbReference>
<dbReference type="EMBL" id="MNAD01000421">
    <property type="protein sequence ID" value="OJT13217.1"/>
    <property type="molecule type" value="Genomic_DNA"/>
</dbReference>
<dbReference type="AlphaFoldDB" id="A0A1M2W026"/>
<feature type="compositionally biased region" description="Polar residues" evidence="1">
    <location>
        <begin position="713"/>
        <end position="722"/>
    </location>
</feature>
<feature type="region of interest" description="Disordered" evidence="1">
    <location>
        <begin position="247"/>
        <end position="317"/>
    </location>
</feature>
<feature type="compositionally biased region" description="Low complexity" evidence="1">
    <location>
        <begin position="755"/>
        <end position="788"/>
    </location>
</feature>
<feature type="region of interest" description="Disordered" evidence="1">
    <location>
        <begin position="174"/>
        <end position="199"/>
    </location>
</feature>
<dbReference type="InterPro" id="IPR035445">
    <property type="entry name" value="GYF-like_dom_sf"/>
</dbReference>
<gene>
    <name evidence="3" type="ORF">TRAPUB_10236</name>
</gene>
<dbReference type="PROSITE" id="PS50829">
    <property type="entry name" value="GYF"/>
    <property type="match status" value="1"/>
</dbReference>
<dbReference type="SUPFAM" id="SSF55277">
    <property type="entry name" value="GYF domain"/>
    <property type="match status" value="1"/>
</dbReference>
<dbReference type="PANTHER" id="PTHR14445">
    <property type="entry name" value="GRB10 INTERACTING GYF PROTEIN"/>
    <property type="match status" value="1"/>
</dbReference>
<dbReference type="OrthoDB" id="6415790at2759"/>
<dbReference type="SMART" id="SM00444">
    <property type="entry name" value="GYF"/>
    <property type="match status" value="1"/>
</dbReference>
<feature type="compositionally biased region" description="Pro residues" evidence="1">
    <location>
        <begin position="17"/>
        <end position="29"/>
    </location>
</feature>
<proteinExistence type="predicted"/>
<dbReference type="Gene3D" id="3.30.1490.40">
    <property type="match status" value="1"/>
</dbReference>
<feature type="compositionally biased region" description="Basic and acidic residues" evidence="1">
    <location>
        <begin position="853"/>
        <end position="876"/>
    </location>
</feature>
<feature type="compositionally biased region" description="Basic and acidic residues" evidence="1">
    <location>
        <begin position="940"/>
        <end position="962"/>
    </location>
</feature>
<feature type="compositionally biased region" description="Polar residues" evidence="1">
    <location>
        <begin position="267"/>
        <end position="288"/>
    </location>
</feature>
<dbReference type="InterPro" id="IPR051640">
    <property type="entry name" value="GRB10-interact_GYF"/>
</dbReference>
<dbReference type="STRING" id="154538.A0A1M2W026"/>
<keyword evidence="4" id="KW-1185">Reference proteome</keyword>
<evidence type="ECO:0000259" key="2">
    <source>
        <dbReference type="PROSITE" id="PS50829"/>
    </source>
</evidence>
<evidence type="ECO:0000313" key="3">
    <source>
        <dbReference type="EMBL" id="OJT13217.1"/>
    </source>
</evidence>
<dbReference type="Proteomes" id="UP000184267">
    <property type="component" value="Unassembled WGS sequence"/>
</dbReference>
<feature type="region of interest" description="Disordered" evidence="1">
    <location>
        <begin position="1"/>
        <end position="52"/>
    </location>
</feature>
<feature type="region of interest" description="Disordered" evidence="1">
    <location>
        <begin position="742"/>
        <end position="897"/>
    </location>
</feature>
<feature type="compositionally biased region" description="Polar residues" evidence="1">
    <location>
        <begin position="682"/>
        <end position="705"/>
    </location>
</feature>
<dbReference type="CDD" id="cd00072">
    <property type="entry name" value="GYF"/>
    <property type="match status" value="1"/>
</dbReference>
<dbReference type="OMA" id="THLDTEW"/>
<feature type="compositionally biased region" description="Polar residues" evidence="1">
    <location>
        <begin position="297"/>
        <end position="310"/>
    </location>
</feature>
<dbReference type="Pfam" id="PF02213">
    <property type="entry name" value="GYF"/>
    <property type="match status" value="1"/>
</dbReference>
<comment type="caution">
    <text evidence="3">The sequence shown here is derived from an EMBL/GenBank/DDBJ whole genome shotgun (WGS) entry which is preliminary data.</text>
</comment>
<protein>
    <submittedName>
        <fullName evidence="3">GYF domain-containing protein mpd2</fullName>
    </submittedName>
</protein>
<feature type="region of interest" description="Disordered" evidence="1">
    <location>
        <begin position="667"/>
        <end position="730"/>
    </location>
</feature>
<feature type="compositionally biased region" description="Basic and acidic residues" evidence="1">
    <location>
        <begin position="247"/>
        <end position="260"/>
    </location>
</feature>